<feature type="transmembrane region" description="Helical" evidence="6">
    <location>
        <begin position="36"/>
        <end position="56"/>
    </location>
</feature>
<dbReference type="PANTHER" id="PTHR33545">
    <property type="entry name" value="UPF0750 MEMBRANE PROTEIN YITT-RELATED"/>
    <property type="match status" value="1"/>
</dbReference>
<dbReference type="PANTHER" id="PTHR33545:SF5">
    <property type="entry name" value="UPF0750 MEMBRANE PROTEIN YITT"/>
    <property type="match status" value="1"/>
</dbReference>
<dbReference type="InterPro" id="IPR003740">
    <property type="entry name" value="YitT"/>
</dbReference>
<dbReference type="AlphaFoldDB" id="A0A5C6W549"/>
<organism evidence="7 8">
    <name type="scientific">Metabacillus litoralis</name>
    <dbReference type="NCBI Taxonomy" id="152268"/>
    <lineage>
        <taxon>Bacteria</taxon>
        <taxon>Bacillati</taxon>
        <taxon>Bacillota</taxon>
        <taxon>Bacilli</taxon>
        <taxon>Bacillales</taxon>
        <taxon>Bacillaceae</taxon>
        <taxon>Metabacillus</taxon>
    </lineage>
</organism>
<evidence type="ECO:0000256" key="6">
    <source>
        <dbReference type="SAM" id="Phobius"/>
    </source>
</evidence>
<dbReference type="EMBL" id="VOQF01000001">
    <property type="protein sequence ID" value="TXC93076.1"/>
    <property type="molecule type" value="Genomic_DNA"/>
</dbReference>
<dbReference type="InterPro" id="IPR051461">
    <property type="entry name" value="UPF0750_membrane"/>
</dbReference>
<comment type="caution">
    <text evidence="7">The sequence shown here is derived from an EMBL/GenBank/DDBJ whole genome shotgun (WGS) entry which is preliminary data.</text>
</comment>
<sequence>MSTIKKLLFVLLGLVITSLGIKILSNSLLTFGGTAGIATILTYVTNISWGVLFFIVNLPFFFISIQELGKWFTISSLLSITGISFIREGLDLWIPAFDINIILATVIAGLLIGFGVTFVLNNGSSLGGIHILGLYIDKKFGLNRGIVLFVCDSLIILFAVAIVGWYKGLLSIFCIFIASTIIGRYKKSPIKEMERDQEEHYLRQNVH</sequence>
<feature type="transmembrane region" description="Helical" evidence="6">
    <location>
        <begin position="141"/>
        <end position="162"/>
    </location>
</feature>
<evidence type="ECO:0000256" key="1">
    <source>
        <dbReference type="ARBA" id="ARBA00004651"/>
    </source>
</evidence>
<dbReference type="GO" id="GO:0005886">
    <property type="term" value="C:plasma membrane"/>
    <property type="evidence" value="ECO:0007669"/>
    <property type="project" value="UniProtKB-SubCell"/>
</dbReference>
<protein>
    <submittedName>
        <fullName evidence="7">YitT family protein</fullName>
    </submittedName>
</protein>
<gene>
    <name evidence="7" type="ORF">FS935_02465</name>
</gene>
<dbReference type="OrthoDB" id="1523490at2"/>
<evidence type="ECO:0000313" key="7">
    <source>
        <dbReference type="EMBL" id="TXC93076.1"/>
    </source>
</evidence>
<keyword evidence="5 6" id="KW-0472">Membrane</keyword>
<feature type="transmembrane region" description="Helical" evidence="6">
    <location>
        <begin position="99"/>
        <end position="120"/>
    </location>
</feature>
<dbReference type="Proteomes" id="UP000321363">
    <property type="component" value="Unassembled WGS sequence"/>
</dbReference>
<reference evidence="7 8" key="1">
    <citation type="journal article" date="2005" name="Int. J. Syst. Evol. Microbiol.">
        <title>Bacillus litoralis sp. nov., isolated from a tidal flat of the Yellow Sea in Korea.</title>
        <authorList>
            <person name="Yoon J.H."/>
            <person name="Oh T.K."/>
        </authorList>
    </citation>
    <scope>NUCLEOTIDE SEQUENCE [LARGE SCALE GENOMIC DNA]</scope>
    <source>
        <strain evidence="7 8">SW-211</strain>
    </source>
</reference>
<keyword evidence="3 6" id="KW-0812">Transmembrane</keyword>
<dbReference type="RefSeq" id="WP_146945937.1">
    <property type="nucleotide sequence ID" value="NZ_VOQF01000001.1"/>
</dbReference>
<evidence type="ECO:0000256" key="4">
    <source>
        <dbReference type="ARBA" id="ARBA00022989"/>
    </source>
</evidence>
<keyword evidence="2" id="KW-1003">Cell membrane</keyword>
<name>A0A5C6W549_9BACI</name>
<feature type="transmembrane region" description="Helical" evidence="6">
    <location>
        <begin position="168"/>
        <end position="185"/>
    </location>
</feature>
<comment type="subcellular location">
    <subcellularLocation>
        <location evidence="1">Cell membrane</location>
        <topology evidence="1">Multi-pass membrane protein</topology>
    </subcellularLocation>
</comment>
<feature type="transmembrane region" description="Helical" evidence="6">
    <location>
        <begin position="68"/>
        <end position="87"/>
    </location>
</feature>
<dbReference type="Pfam" id="PF02588">
    <property type="entry name" value="YitT_membrane"/>
    <property type="match status" value="1"/>
</dbReference>
<evidence type="ECO:0000313" key="8">
    <source>
        <dbReference type="Proteomes" id="UP000321363"/>
    </source>
</evidence>
<evidence type="ECO:0000256" key="3">
    <source>
        <dbReference type="ARBA" id="ARBA00022692"/>
    </source>
</evidence>
<keyword evidence="8" id="KW-1185">Reference proteome</keyword>
<accession>A0A5C6W549</accession>
<evidence type="ECO:0000256" key="5">
    <source>
        <dbReference type="ARBA" id="ARBA00023136"/>
    </source>
</evidence>
<evidence type="ECO:0000256" key="2">
    <source>
        <dbReference type="ARBA" id="ARBA00022475"/>
    </source>
</evidence>
<keyword evidence="4 6" id="KW-1133">Transmembrane helix</keyword>
<proteinExistence type="predicted"/>